<dbReference type="InterPro" id="IPR001584">
    <property type="entry name" value="Integrase_cat-core"/>
</dbReference>
<dbReference type="Gene3D" id="3.30.70.270">
    <property type="match status" value="1"/>
</dbReference>
<dbReference type="CDD" id="cd09274">
    <property type="entry name" value="RNase_HI_RT_Ty3"/>
    <property type="match status" value="1"/>
</dbReference>
<proteinExistence type="inferred from homology"/>
<dbReference type="InterPro" id="IPR056747">
    <property type="entry name" value="VPS13-like_M"/>
</dbReference>
<feature type="region of interest" description="Disordered" evidence="4">
    <location>
        <begin position="314"/>
        <end position="335"/>
    </location>
</feature>
<evidence type="ECO:0000313" key="7">
    <source>
        <dbReference type="EMBL" id="GBG70050.1"/>
    </source>
</evidence>
<dbReference type="Pfam" id="PF00665">
    <property type="entry name" value="rve"/>
    <property type="match status" value="1"/>
</dbReference>
<dbReference type="Pfam" id="PF25033">
    <property type="entry name" value="VPS13_M"/>
    <property type="match status" value="1"/>
</dbReference>
<feature type="compositionally biased region" description="Gly residues" evidence="4">
    <location>
        <begin position="1992"/>
        <end position="2002"/>
    </location>
</feature>
<feature type="region of interest" description="Disordered" evidence="4">
    <location>
        <begin position="3167"/>
        <end position="3189"/>
    </location>
</feature>
<organism evidence="7 8">
    <name type="scientific">Chara braunii</name>
    <name type="common">Braun's stonewort</name>
    <dbReference type="NCBI Taxonomy" id="69332"/>
    <lineage>
        <taxon>Eukaryota</taxon>
        <taxon>Viridiplantae</taxon>
        <taxon>Streptophyta</taxon>
        <taxon>Charophyceae</taxon>
        <taxon>Charales</taxon>
        <taxon>Characeae</taxon>
        <taxon>Chara</taxon>
    </lineage>
</organism>
<feature type="region of interest" description="Disordered" evidence="4">
    <location>
        <begin position="1819"/>
        <end position="1839"/>
    </location>
</feature>
<dbReference type="STRING" id="69332.A0A388KJ19"/>
<dbReference type="GO" id="GO:0015074">
    <property type="term" value="P:DNA integration"/>
    <property type="evidence" value="ECO:0007669"/>
    <property type="project" value="InterPro"/>
</dbReference>
<dbReference type="InterPro" id="IPR036397">
    <property type="entry name" value="RNaseH_sf"/>
</dbReference>
<dbReference type="OrthoDB" id="428159at2759"/>
<dbReference type="GO" id="GO:0006869">
    <property type="term" value="P:lipid transport"/>
    <property type="evidence" value="ECO:0007669"/>
    <property type="project" value="UniProtKB-KW"/>
</dbReference>
<evidence type="ECO:0000256" key="1">
    <source>
        <dbReference type="ARBA" id="ARBA00006545"/>
    </source>
</evidence>
<dbReference type="GO" id="GO:0098588">
    <property type="term" value="C:bounding membrane of organelle"/>
    <property type="evidence" value="ECO:0007669"/>
    <property type="project" value="UniProtKB-ARBA"/>
</dbReference>
<dbReference type="Pfam" id="PF12624">
    <property type="entry name" value="VPS13_N"/>
    <property type="match status" value="2"/>
</dbReference>
<dbReference type="Gene3D" id="3.30.420.10">
    <property type="entry name" value="Ribonuclease H-like superfamily/Ribonuclease H"/>
    <property type="match status" value="1"/>
</dbReference>
<dbReference type="SMART" id="SM00693">
    <property type="entry name" value="DysFN"/>
    <property type="match status" value="1"/>
</dbReference>
<dbReference type="InterPro" id="IPR043502">
    <property type="entry name" value="DNA/RNA_pol_sf"/>
</dbReference>
<dbReference type="SUPFAM" id="SSF56672">
    <property type="entry name" value="DNA/RNA polymerases"/>
    <property type="match status" value="1"/>
</dbReference>
<comment type="similarity">
    <text evidence="1">Belongs to the VPS13 family.</text>
</comment>
<dbReference type="Gramene" id="GBG70050">
    <property type="protein sequence ID" value="GBG70050"/>
    <property type="gene ID" value="CBR_g4878"/>
</dbReference>
<feature type="region of interest" description="Disordered" evidence="4">
    <location>
        <begin position="1295"/>
        <end position="1316"/>
    </location>
</feature>
<sequence>MAVLAVVSLLQKYLGNYVRGISVEALKISVWAGDVLLNNLQLKAEALNALNLPIVVKAGFLGSIRLKVPWNRLGQEPVIVLLDRIFLLAEPAQDDWLRTSEDETARLQAKFRRIDEAELAMLEAKEKKTLGADATPESKSWLQSLISTVIGNLKLSITNVHIRYEDTVSNPGHPFCTGITLASLAAVTVDERGIETFLAHGVMDKLRKVSRNGIASDCAPINIVTTKTGTSTTPYSKAQEERAAPIFREKRAKMEKELICHAKKFAQLEEAAAKKKQMEEEMKKRREQEAKLAVVEAEAEAAAAAEEEEVAEEVAKEEEEEVTKEEEEEEEEIAEDKEALLWRRREGSSSMAPLEVVEKVVREWVANLSLGADKVARDPLVGRVNGSQAEREADLPRQGGHQEGSLTNGVNLDKCEFGRTKILYLGHEISADGLRPDDAKVASIRDWPRPQTVTEVRSFLGMTSYYRSFVKNYSTIASPLTDLTRLGTPWEWTEECEASFKKLKYALEHYEVLKLPDPDKPFVVTTDASQYGIGAVLAQQEGPKLRPIEYMSKKMPSQKLAKSTYERELYALYRALVHWRHYLLGRFFYVRSDHETLRWIKTQLVLSDALKRWIQVIDMYDYQLDPIKGTYNKVADALSRRADCLGVLVSKFGISDELSRSLVEAYQGDPVMSKIIRRFKAKDKKTLDEFTMVDNLLFLDKAGNKGLCVTNSESLRSLFLGECHDATGHFGYKKTAANLVQRFWWPFMMEDAKQYVETSQVCQRDKPRTQAPLGLIKPLPIPEGPGQSVSMDFMDTLVTSKSEKRHIFVIVDRFTKYARLIAMPETAKTDHIIKLFMDNWVRDFGLHTSIVSDRDVRFTSELWQSTAEQMGTKLQMTSGNRPESNGQAKQMNRVVQHLLRHYIKPSQDDWDEKLPLVASLYNNVVHSTTGMTPNQLHLGWKPRSALDFLLLERQPTAAPGSIEFAVKDEQMLQQAVEHIQNSQDAMIAYENKHRRPSNFQDLYEEHVQKRDQQSDLAGEHEDEYKDEDGAQDDPILLMSKMGVNFLLEHGNLVRLDRFAIYHDSNHEPWKIDKDWAKLTPREWSEIFEPGIRKLRAEVGSTQWDAGRQYLLQPLGGTMTYVRHGKQEKREPGDPFHRVALTVEEVSLTPSEAQYCDAMKLLENFTNFRIRMNYSDLRPHVPVLENPKAWWQYAAQAALRQRRQISPRMQWENVYRLCQLRKKYVPLYVSLLQSGGRGDHPELRAMEAELDEEVVLLWRMVAHMQVERTKSKAAANARKDAQKAQKQSWLSWAWGGGGGAQPEGESSTSEEHENAKPIGLSKEEWDKLYELINYEPSIGLAPGLGQDPPHMMQIAVKLDIVRFAVELVDSGGQVVGGAFENLSTEVEIFSKMIRCSLGLVKYGLSAPEGQLIQSIKRSGREDALIARFVYSPLDEPFDWKLNAAIAPCYITVWRKTYDRLTSFLKSSEGESPGVAFETAAALQSKLEEVQRSAQEQLQLALQEQSRFFLDLDIDAPKLSIPADMSKEGPRGSQLLVDLGHFRLQTSLTEPEAGDPADDSNLYMQFKITGSDISAFIVDGEYSWSEERVLHDIKGPACLAASPDVPSSPDASSMIGEKGKTVLFLPVLDKCGMTVTFQQIRVAHPSVPSTRIAARLPSLGFHFSPARYHRLMQIMAVLGSDDKPKGPSAALGALPWLPPSFSGYVQVLQWEGISKTTACWERRYAVLSGAYLYILQSENSRTYLRYTRLTGKVMEVPQEYIAGYNNVIAVSNRGMDYTKVAESVHAIIMRLPTNELKETWMSNLTMALYKTSGHVSLSLLEGEEENEDGKSREQPSVGNRQLQENAVEGVSVYLIGVLDELKISISGKSAREDGVWSDEECELLELHACGSKVELRQREFDMSIGIGLHSLQFHDKLFGPSKVLASSVIAEPLSEEDVTGGVNSAVAMSCVENMQKGLVTSCSSDPSAVPRSADPESRTDERVDEVHHVAKESGQGGGEPGGGDSQENSDDDDNFVDATGEFESLPSSPTQTRFSDKESIDQQILGQFGLPGKLTSERAADLGQFGLPGKLTSERAADLSPPSFSKAPGLLDSPEEKSRAVDFVKMVIFMCQTDSPDYDDTDMEVKIQLATLDFFLNRPVIAALMEFGGHLGGTQNEPVKDELVTATMQQTTYDQETEKTKPETECIRGLLGRGKARVVFRLFMAMDSARIHLNLEDGSELALFSQDRLQTDIKVYPASFSVDARLGNLRVCDSALGESNPWYWMCDMNDEGKDSLIQLELTSYSKEEDDYPGYDYQLNGALSAVRIVFLYRFIQELMAYFLGLVTAPQVQNTVKVVDKVRGIERLIEQSEMEGGLALKLDVSMENPVIIVPSSSNSSDFMQLKPGHMKLSNHFEWRGGDQIAPEAVHLDIMKIQIEDANFMVGFGGLTQQPMVQDMVGLKVMLRRPLRDLFHAVPSMEIDVQMDKLRAVMSNKEYDLITQCASSNFAEEPKLPADFRQPSYPPSEHGTDESQSLISPHEQQLDVEVSSDDSMSFQEEDTQAFTSTRITVNVGHTEFELYHGQDRESSLARLEVSGLWVAYRSSSNGESCVLLTLPLMSIYDNRPDTKPEMRLMLGPCMDLGKAVMICSNQDPEVAAKPDNALLSMFVVDMQMGQSGTSILMRIQRPRILVVLDFLLAVAQFFVGSWRDERSVEDDPLWTQEDIRLQEPLFKQSSPVVCLGPMKQLIVDAPDVDDFIYDGQSNTLVLPPVEASDGAPLIIVASQKRLRFMNVHIKNALFLDKYIHLGSNSSYSAAAEDGVVTMDPPFADDDEAGVEVCSEDLKSGGVQNQEESSDFAIDVQAVAPELTFYDDTKWPEGSAFRPERLLRAKMDFHMMYAGKGNGLWLAVRVKGLAVEGSSGLMVVEPFDANADYAFADGKTEMNVTCGEIVVRLSFKVMALIRQLHENLMMSVFTGSAQLVQLCSHFDRIWVKETGDQDGQGVAMWRPKAPRGFVVVGDCATSGNMPPAQSVIAISASFRRVSRPVGFDLVWSSSGDMSIPNASGVDQIQESVEGASTQGSAASGAEEFRIWLPIAPPGYAALGCVCERGKLPPSTTTIYCVRTDLLTSTVVSDCVYYIHSDDGDNIPLAIWRIDNSVGTFFATTGFSSAPRSVARDVSEVLRFRRMFGLEGGRPNENEGQTTPGEKVPSSGPRLDSLLHTELYTSVGKFDRVWWNQGGESRRPVSVWRPSPPPGYCSLGDIAVKGYEPPACGLAILDDDSGIVARPERFILRARLQGKKEASVWYPRAPQGYVALGCIVVQGFYPPSPDIVRCVRQDLVDLASYDESPIWTSKASKRGPYISFWKVQNQAQTFLCVPDDSSLRRQVPRKPPPSLACDLKGLEAEQLPDNLSVNVHVDRLSCTLFDNFAGTMLPLVEATAGNLYASSVGRMETPIAVAMVWLSASTFNNNLGVWEPFVEPFEGLLKYESNTDAGNITGGSTIGINASNVVNVNLACAGVNTLINAYAALLKNAKLEEIAKKQLSRVTKNAKDEDRNEQALVQKLTRSALDEENLLKVVVINHTGADLFLRTADNFSEVQSISPNEELPVHVPPPTFPQATLPKSEQSRQFLAVRVVQGKRLPVPSGEVTGVEYLCTLRLNLDKLQTKEYEKTLPQIARTRSIRSCIGMQEGQCQPSQAVWNEVFIFEIPHEGEASLEVVVINQAANGGQGVPIGEAIIPIREGTTTEGRRWSSLKDLLARGTEIDWRTVPHDDYSLSPLSPSSSEVGEEHDRGRYTSKPNGEAKNLGYVTVGQCVFSIGPKLDFHQIIKRKPSFNDEREQGSIQVSTRSSGPWTGFKSNFAFTTIAKTVNGVNLAVFVQHKQTYKCLEFRSLAVLQNSCNIPLDVSLCHRWLAEADDKEIESKPGEEVEEEMFENQRYSLLGGWGSKWPGHLLPTDPGRFSNRDNSRYSQTMLQIPLPRGWKWSSDWQIDKQAYVDKDGWYYGKDFGNMPWPPPSPRSRTRGPLDLVRRMRRVRKRVRELDASAMGRRLLGVLQPGGRMVFPWQAMEPDSDFCVQVRPHVPTMDGVLWNWGRARLAGDTSYPRSSDEESDKRESFQEKVTASLFMLSHLTTTQELLVCVPMRSSSSPRPSMEESMWLCMESSVSPLPSDSVSAVNDWQLIVRPPLIIENLLPLRAEFKVYEKASMVSKPVLRLHQVAVSGQGVHVYTADIRKPVLLRCVPDGGWKPEKEAVLIFDLVSGLPPSFMLLNQYSSRKLRVLIERDRGDTERSPIIVRLSVPYWLTNATGLTLAYRIVEVEPAGELKSPDSLWLAKAEKASKKAKRLGVDGKGGERSAVPLRTLEELEDTPNGEPIMLSIHNLDRIGLSVAMTRSGAFNSAIPFKEFDETADPIKIEAMDPKGHYVQLSATVDMSSAGNERTKVIKLLPCTLFLNRVGKMLILRQELMKNEVVIDQNGGGKPMKWESSQGDLGIAHQEELLQIRTEDSDWSQPFGVDMEGSVHVRVRAMANGRRETIRADVMKGSLRSNMVVVFRRPTVQGPYRIENRTAMLPIRFKQAQTDEDSWHIVIPGSTSSFAWEDLRKRQALEIMVDGTKQSFMGVYDIDKPGVYTPMSSSRVVSALRLCIFEELGVKVVRLEDLKPADSETTSIIPRGSFHRPSMSEIMIPTTSARFAYPETGPQSPEGITPSNTNAKRTMTAKKFNMVIKMEDFGISIINDKLQELLYISMQTATLSFMTGLGEGINRIKFKLSRLQIDNQLPETSKPVLLAPYFYGRGKEAPSSRSDIVMKFIVTRVEDENSKVEVYPHIGIQCFCDQWLLNIHEPILWRLQDYYNQLDFSQLSLQDESQTVSVDPYVRIGLLILSEIPIRVSLAMAPSLRPRGVLGFWAKLASSISNTNNLSIKLHGRMKENICMRKSEVLSSTLRNVRNDLLSQPFQLLWGLSVLGNVSTALGQMSEEMAALSMDKKFLRSREKESKQPVEDIGDGLLEGGQALFKGVFRGVSGLVLKPLEGAKDGGVEGFVHGVGKGIIGAAVQPVSGVLDLLSKTTDGVNATKLKLAAMVKAEQEVPLHGKEQQQQQQQYRSEEEEEFVIECTETSQI</sequence>
<evidence type="ECO:0000313" key="8">
    <source>
        <dbReference type="Proteomes" id="UP000265515"/>
    </source>
</evidence>
<dbReference type="CDD" id="cd00030">
    <property type="entry name" value="C2"/>
    <property type="match status" value="1"/>
</dbReference>
<feature type="region of interest" description="Disordered" evidence="4">
    <location>
        <begin position="1958"/>
        <end position="2035"/>
    </location>
</feature>
<dbReference type="Pfam" id="PF06398">
    <property type="entry name" value="Pex24p"/>
    <property type="match status" value="1"/>
</dbReference>
<feature type="region of interest" description="Disordered" evidence="4">
    <location>
        <begin position="5061"/>
        <end position="5082"/>
    </location>
</feature>
<feature type="compositionally biased region" description="Basic and acidic residues" evidence="4">
    <location>
        <begin position="1007"/>
        <end position="1023"/>
    </location>
</feature>
<dbReference type="InterPro" id="IPR012337">
    <property type="entry name" value="RNaseH-like_sf"/>
</dbReference>
<feature type="region of interest" description="Disordered" evidence="4">
    <location>
        <begin position="1007"/>
        <end position="1031"/>
    </location>
</feature>
<dbReference type="GO" id="GO:0005737">
    <property type="term" value="C:cytoplasm"/>
    <property type="evidence" value="ECO:0007669"/>
    <property type="project" value="UniProtKB-ARBA"/>
</dbReference>
<dbReference type="InterPro" id="IPR009543">
    <property type="entry name" value="VPS13_VAB"/>
</dbReference>
<dbReference type="Pfam" id="PF17921">
    <property type="entry name" value="Integrase_H2C2"/>
    <property type="match status" value="1"/>
</dbReference>
<dbReference type="PANTHER" id="PTHR45523:SF2">
    <property type="entry name" value="OS02G0470600 PROTEIN"/>
    <property type="match status" value="1"/>
</dbReference>
<dbReference type="InterPro" id="IPR043128">
    <property type="entry name" value="Rev_trsase/Diguanyl_cyclase"/>
</dbReference>
<feature type="region of interest" description="Disordered" evidence="4">
    <location>
        <begin position="3752"/>
        <end position="3776"/>
    </location>
</feature>
<feature type="domain" description="Integrase catalytic" evidence="6">
    <location>
        <begin position="781"/>
        <end position="941"/>
    </location>
</feature>
<keyword evidence="8" id="KW-1185">Reference proteome</keyword>
<dbReference type="InterPro" id="IPR009291">
    <property type="entry name" value="Vps62"/>
</dbReference>
<protein>
    <submittedName>
        <fullName evidence="7">Uncharacterized protein</fullName>
    </submittedName>
</protein>
<dbReference type="InterPro" id="IPR035892">
    <property type="entry name" value="C2_domain_sf"/>
</dbReference>
<dbReference type="Gene3D" id="1.10.340.70">
    <property type="match status" value="1"/>
</dbReference>
<dbReference type="EMBL" id="BFEA01000124">
    <property type="protein sequence ID" value="GBG70050.1"/>
    <property type="molecule type" value="Genomic_DNA"/>
</dbReference>
<reference evidence="7 8" key="1">
    <citation type="journal article" date="2018" name="Cell">
        <title>The Chara Genome: Secondary Complexity and Implications for Plant Terrestrialization.</title>
        <authorList>
            <person name="Nishiyama T."/>
            <person name="Sakayama H."/>
            <person name="Vries J.D."/>
            <person name="Buschmann H."/>
            <person name="Saint-Marcoux D."/>
            <person name="Ullrich K.K."/>
            <person name="Haas F.B."/>
            <person name="Vanderstraeten L."/>
            <person name="Becker D."/>
            <person name="Lang D."/>
            <person name="Vosolsobe S."/>
            <person name="Rombauts S."/>
            <person name="Wilhelmsson P.K.I."/>
            <person name="Janitza P."/>
            <person name="Kern R."/>
            <person name="Heyl A."/>
            <person name="Rumpler F."/>
            <person name="Villalobos L.I.A.C."/>
            <person name="Clay J.M."/>
            <person name="Skokan R."/>
            <person name="Toyoda A."/>
            <person name="Suzuki Y."/>
            <person name="Kagoshima H."/>
            <person name="Schijlen E."/>
            <person name="Tajeshwar N."/>
            <person name="Catarino B."/>
            <person name="Hetherington A.J."/>
            <person name="Saltykova A."/>
            <person name="Bonnot C."/>
            <person name="Breuninger H."/>
            <person name="Symeonidi A."/>
            <person name="Radhakrishnan G.V."/>
            <person name="Van Nieuwerburgh F."/>
            <person name="Deforce D."/>
            <person name="Chang C."/>
            <person name="Karol K.G."/>
            <person name="Hedrich R."/>
            <person name="Ulvskov P."/>
            <person name="Glockner G."/>
            <person name="Delwiche C.F."/>
            <person name="Petrasek J."/>
            <person name="Van de Peer Y."/>
            <person name="Friml J."/>
            <person name="Beilby M."/>
            <person name="Dolan L."/>
            <person name="Kohara Y."/>
            <person name="Sugano S."/>
            <person name="Fujiyama A."/>
            <person name="Delaux P.-M."/>
            <person name="Quint M."/>
            <person name="TheiBen G."/>
            <person name="Hagemann M."/>
            <person name="Harholt J."/>
            <person name="Dunand C."/>
            <person name="Zachgo S."/>
            <person name="Langdale J."/>
            <person name="Maumus F."/>
            <person name="Straeten D.V.D."/>
            <person name="Gould S.B."/>
            <person name="Rensing S.A."/>
        </authorList>
    </citation>
    <scope>NUCLEOTIDE SEQUENCE [LARGE SCALE GENOMIC DNA]</scope>
    <source>
        <strain evidence="7 8">S276</strain>
    </source>
</reference>
<dbReference type="GO" id="GO:0003676">
    <property type="term" value="F:nucleic acid binding"/>
    <property type="evidence" value="ECO:0007669"/>
    <property type="project" value="InterPro"/>
</dbReference>
<feature type="region of interest" description="Disordered" evidence="4">
    <location>
        <begin position="2491"/>
        <end position="2516"/>
    </location>
</feature>
<dbReference type="PROSITE" id="PS50994">
    <property type="entry name" value="INTEGRASE"/>
    <property type="match status" value="1"/>
</dbReference>
<dbReference type="InterPro" id="IPR010482">
    <property type="entry name" value="TECPR1-like_DysF"/>
</dbReference>
<dbReference type="Pfam" id="PF25036">
    <property type="entry name" value="VPS13_VAB"/>
    <property type="match status" value="1"/>
</dbReference>
<dbReference type="SUPFAM" id="SSF53098">
    <property type="entry name" value="Ribonuclease H-like"/>
    <property type="match status" value="1"/>
</dbReference>
<gene>
    <name evidence="7" type="ORF">CBR_g4878</name>
</gene>
<dbReference type="Gene3D" id="2.60.40.150">
    <property type="entry name" value="C2 domain"/>
    <property type="match status" value="1"/>
</dbReference>
<feature type="compositionally biased region" description="Basic and acidic residues" evidence="4">
    <location>
        <begin position="1971"/>
        <end position="1989"/>
    </location>
</feature>
<dbReference type="InterPro" id="IPR006614">
    <property type="entry name" value="Peroxin/Ferlin"/>
</dbReference>
<evidence type="ECO:0000259" key="5">
    <source>
        <dbReference type="PROSITE" id="PS50004"/>
    </source>
</evidence>
<dbReference type="Pfam" id="PF17919">
    <property type="entry name" value="RT_RNaseH_2"/>
    <property type="match status" value="1"/>
</dbReference>
<evidence type="ECO:0000256" key="4">
    <source>
        <dbReference type="SAM" id="MobiDB-lite"/>
    </source>
</evidence>
<evidence type="ECO:0000256" key="2">
    <source>
        <dbReference type="ARBA" id="ARBA00022448"/>
    </source>
</evidence>
<name>A0A388KJ19_CHABU</name>
<dbReference type="InterPro" id="IPR000008">
    <property type="entry name" value="C2_dom"/>
</dbReference>
<dbReference type="SUPFAM" id="SSF49562">
    <property type="entry name" value="C2 domain (Calcium/lipid-binding domain, CaLB)"/>
    <property type="match status" value="1"/>
</dbReference>
<feature type="region of interest" description="Disordered" evidence="4">
    <location>
        <begin position="2071"/>
        <end position="2093"/>
    </location>
</feature>
<dbReference type="InterPro" id="IPR026854">
    <property type="entry name" value="VPS13_N"/>
</dbReference>
<dbReference type="InterPro" id="IPR041588">
    <property type="entry name" value="Integrase_H2C2"/>
</dbReference>
<comment type="caution">
    <text evidence="7">The sequence shown here is derived from an EMBL/GenBank/DDBJ whole genome shotgun (WGS) entry which is preliminary data.</text>
</comment>
<dbReference type="Pfam" id="PF06101">
    <property type="entry name" value="Vps62"/>
    <property type="match status" value="2"/>
</dbReference>
<dbReference type="SUPFAM" id="SSF50729">
    <property type="entry name" value="PH domain-like"/>
    <property type="match status" value="1"/>
</dbReference>
<keyword evidence="2" id="KW-0813">Transport</keyword>
<dbReference type="PANTHER" id="PTHR45523">
    <property type="entry name" value="TETRATRICOPEPTIDE REPEAT (TPR)-CONTAINING PROTEIN-RELATED"/>
    <property type="match status" value="1"/>
</dbReference>
<dbReference type="Pfam" id="PF00168">
    <property type="entry name" value="C2"/>
    <property type="match status" value="1"/>
</dbReference>
<evidence type="ECO:0000259" key="6">
    <source>
        <dbReference type="PROSITE" id="PS50994"/>
    </source>
</evidence>
<feature type="domain" description="C2" evidence="5">
    <location>
        <begin position="3589"/>
        <end position="3730"/>
    </location>
</feature>
<feature type="region of interest" description="Disordered" evidence="4">
    <location>
        <begin position="386"/>
        <end position="408"/>
    </location>
</feature>
<feature type="compositionally biased region" description="Low complexity" evidence="4">
    <location>
        <begin position="3752"/>
        <end position="3761"/>
    </location>
</feature>
<dbReference type="SMART" id="SM00239">
    <property type="entry name" value="C2"/>
    <property type="match status" value="1"/>
</dbReference>
<evidence type="ECO:0000256" key="3">
    <source>
        <dbReference type="ARBA" id="ARBA00023055"/>
    </source>
</evidence>
<dbReference type="Proteomes" id="UP000265515">
    <property type="component" value="Unassembled WGS sequence"/>
</dbReference>
<dbReference type="FunFam" id="3.30.70.270:FF:000020">
    <property type="entry name" value="Transposon Tf2-6 polyprotein-like Protein"/>
    <property type="match status" value="1"/>
</dbReference>
<dbReference type="PROSITE" id="PS50004">
    <property type="entry name" value="C2"/>
    <property type="match status" value="1"/>
</dbReference>
<dbReference type="InterPro" id="IPR041577">
    <property type="entry name" value="RT_RNaseH_2"/>
</dbReference>
<keyword evidence="3" id="KW-0445">Lipid transport</keyword>
<accession>A0A388KJ19</accession>